<keyword evidence="3" id="KW-1185">Reference proteome</keyword>
<proteinExistence type="predicted"/>
<gene>
    <name evidence="2" type="ORF">FIESC28_05772</name>
</gene>
<evidence type="ECO:0008006" key="4">
    <source>
        <dbReference type="Google" id="ProtNLM"/>
    </source>
</evidence>
<organism evidence="2 3">
    <name type="scientific">Fusarium coffeatum</name>
    <dbReference type="NCBI Taxonomy" id="231269"/>
    <lineage>
        <taxon>Eukaryota</taxon>
        <taxon>Fungi</taxon>
        <taxon>Dikarya</taxon>
        <taxon>Ascomycota</taxon>
        <taxon>Pezizomycotina</taxon>
        <taxon>Sordariomycetes</taxon>
        <taxon>Hypocreomycetidae</taxon>
        <taxon>Hypocreales</taxon>
        <taxon>Nectriaceae</taxon>
        <taxon>Fusarium</taxon>
        <taxon>Fusarium incarnatum-equiseti species complex</taxon>
    </lineage>
</organism>
<feature type="signal peptide" evidence="1">
    <location>
        <begin position="1"/>
        <end position="18"/>
    </location>
</feature>
<feature type="chain" id="PRO_5016777078" description="Secreted protein" evidence="1">
    <location>
        <begin position="19"/>
        <end position="118"/>
    </location>
</feature>
<dbReference type="Proteomes" id="UP000253153">
    <property type="component" value="Unassembled WGS sequence"/>
</dbReference>
<dbReference type="OrthoDB" id="4691160at2759"/>
<dbReference type="EMBL" id="QKXC01000118">
    <property type="protein sequence ID" value="RBR18950.1"/>
    <property type="molecule type" value="Genomic_DNA"/>
</dbReference>
<evidence type="ECO:0000313" key="2">
    <source>
        <dbReference type="EMBL" id="RBR18950.1"/>
    </source>
</evidence>
<dbReference type="GeneID" id="41995213"/>
<reference evidence="2 3" key="1">
    <citation type="submission" date="2018-06" db="EMBL/GenBank/DDBJ databases">
        <title>Fusarium incarnatum-equiseti species complex species 28.</title>
        <authorList>
            <person name="Gardiner D.M."/>
        </authorList>
    </citation>
    <scope>NUCLEOTIDE SEQUENCE [LARGE SCALE GENOMIC DNA]</scope>
    <source>
        <strain evidence="2 3">FIESC_28</strain>
    </source>
</reference>
<keyword evidence="1" id="KW-0732">Signal</keyword>
<name>A0A366RRA8_9HYPO</name>
<evidence type="ECO:0000313" key="3">
    <source>
        <dbReference type="Proteomes" id="UP000253153"/>
    </source>
</evidence>
<comment type="caution">
    <text evidence="2">The sequence shown here is derived from an EMBL/GenBank/DDBJ whole genome shotgun (WGS) entry which is preliminary data.</text>
</comment>
<protein>
    <recommendedName>
        <fullName evidence="4">Secreted protein</fullName>
    </recommendedName>
</protein>
<dbReference type="RefSeq" id="XP_031016006.1">
    <property type="nucleotide sequence ID" value="XM_031159917.1"/>
</dbReference>
<sequence>MLFPTILTNAILAIGVTAKPQDDELPFNVIGSRIWSSSGCGNNETRGNLGTLTTHRDELGDCFKFSGNVKSIIQTGHAQGCKLLVFQDNHCMHGAKSPTDSHCLKAPTYFSSYKTVCE</sequence>
<evidence type="ECO:0000256" key="1">
    <source>
        <dbReference type="SAM" id="SignalP"/>
    </source>
</evidence>
<accession>A0A366RRA8</accession>
<dbReference type="AlphaFoldDB" id="A0A366RRA8"/>